<proteinExistence type="predicted"/>
<evidence type="ECO:0000313" key="1">
    <source>
        <dbReference type="EMBL" id="KAG0327345.1"/>
    </source>
</evidence>
<sequence>MTEHTRPATLEPAFGPYMDSASILRADFSITLRSERTSTLNLTFERLMATIRATPGLSIRGPLRLPKEDKFHSRRVDIKSIQEALLRQIAEQSGIELSESAGSDCTQSNGVVVSFDIE</sequence>
<reference evidence="1" key="1">
    <citation type="journal article" date="2020" name="Fungal Divers.">
        <title>Resolving the Mortierellaceae phylogeny through synthesis of multi-gene phylogenetics and phylogenomics.</title>
        <authorList>
            <person name="Vandepol N."/>
            <person name="Liber J."/>
            <person name="Desiro A."/>
            <person name="Na H."/>
            <person name="Kennedy M."/>
            <person name="Barry K."/>
            <person name="Grigoriev I.V."/>
            <person name="Miller A.N."/>
            <person name="O'Donnell K."/>
            <person name="Stajich J.E."/>
            <person name="Bonito G."/>
        </authorList>
    </citation>
    <scope>NUCLEOTIDE SEQUENCE</scope>
    <source>
        <strain evidence="1">REB-010B</strain>
    </source>
</reference>
<organism evidence="1 2">
    <name type="scientific">Dissophora globulifera</name>
    <dbReference type="NCBI Taxonomy" id="979702"/>
    <lineage>
        <taxon>Eukaryota</taxon>
        <taxon>Fungi</taxon>
        <taxon>Fungi incertae sedis</taxon>
        <taxon>Mucoromycota</taxon>
        <taxon>Mortierellomycotina</taxon>
        <taxon>Mortierellomycetes</taxon>
        <taxon>Mortierellales</taxon>
        <taxon>Mortierellaceae</taxon>
        <taxon>Dissophora</taxon>
    </lineage>
</organism>
<dbReference type="OrthoDB" id="2406231at2759"/>
<dbReference type="EMBL" id="JAAAIP010000058">
    <property type="protein sequence ID" value="KAG0327345.1"/>
    <property type="molecule type" value="Genomic_DNA"/>
</dbReference>
<keyword evidence="2" id="KW-1185">Reference proteome</keyword>
<evidence type="ECO:0000313" key="2">
    <source>
        <dbReference type="Proteomes" id="UP000738325"/>
    </source>
</evidence>
<dbReference type="InterPro" id="IPR036838">
    <property type="entry name" value="Ribosomal_uS10_dom_sf"/>
</dbReference>
<dbReference type="Gene3D" id="3.30.70.600">
    <property type="entry name" value="Ribosomal protein S10 domain"/>
    <property type="match status" value="1"/>
</dbReference>
<name>A0A9P6RSE5_9FUNG</name>
<gene>
    <name evidence="1" type="ORF">BGZ99_007815</name>
</gene>
<protein>
    <submittedName>
        <fullName evidence="1">Uncharacterized protein</fullName>
    </submittedName>
</protein>
<dbReference type="Proteomes" id="UP000738325">
    <property type="component" value="Unassembled WGS sequence"/>
</dbReference>
<comment type="caution">
    <text evidence="1">The sequence shown here is derived from an EMBL/GenBank/DDBJ whole genome shotgun (WGS) entry which is preliminary data.</text>
</comment>
<dbReference type="AlphaFoldDB" id="A0A9P6RSE5"/>
<accession>A0A9P6RSE5</accession>